<dbReference type="AlphaFoldDB" id="A0A3A6Q1L8"/>
<dbReference type="InterPro" id="IPR037914">
    <property type="entry name" value="SpoVT-AbrB_sf"/>
</dbReference>
<gene>
    <name evidence="2" type="ORF">DP106_14790</name>
</gene>
<dbReference type="EMBL" id="QMDW01000046">
    <property type="protein sequence ID" value="RJX47490.1"/>
    <property type="molecule type" value="Genomic_DNA"/>
</dbReference>
<dbReference type="Proteomes" id="UP000281564">
    <property type="component" value="Unassembled WGS sequence"/>
</dbReference>
<accession>A0A3A6Q1L8</accession>
<dbReference type="RefSeq" id="WP_120086567.1">
    <property type="nucleotide sequence ID" value="NZ_QMDW01000046.1"/>
</dbReference>
<evidence type="ECO:0000313" key="2">
    <source>
        <dbReference type="EMBL" id="RJX47490.1"/>
    </source>
</evidence>
<dbReference type="PROSITE" id="PS51740">
    <property type="entry name" value="SPOVT_ABRB"/>
    <property type="match status" value="1"/>
</dbReference>
<proteinExistence type="predicted"/>
<dbReference type="OrthoDB" id="338484at2157"/>
<dbReference type="Gene3D" id="2.10.260.10">
    <property type="match status" value="1"/>
</dbReference>
<name>A0A3A6Q1L8_9EURY</name>
<feature type="domain" description="SpoVT-AbrB" evidence="1">
    <location>
        <begin position="14"/>
        <end position="61"/>
    </location>
</feature>
<organism evidence="2 3">
    <name type="scientific">Halonotius pteroides</name>
    <dbReference type="NCBI Taxonomy" id="268735"/>
    <lineage>
        <taxon>Archaea</taxon>
        <taxon>Methanobacteriati</taxon>
        <taxon>Methanobacteriota</taxon>
        <taxon>Stenosarchaea group</taxon>
        <taxon>Halobacteria</taxon>
        <taxon>Halobacteriales</taxon>
        <taxon>Haloferacaceae</taxon>
        <taxon>Halonotius</taxon>
    </lineage>
</organism>
<evidence type="ECO:0000313" key="3">
    <source>
        <dbReference type="Proteomes" id="UP000281564"/>
    </source>
</evidence>
<comment type="caution">
    <text evidence="2">The sequence shown here is derived from an EMBL/GenBank/DDBJ whole genome shotgun (WGS) entry which is preliminary data.</text>
</comment>
<dbReference type="SUPFAM" id="SSF89447">
    <property type="entry name" value="AbrB/MazE/MraZ-like"/>
    <property type="match status" value="1"/>
</dbReference>
<protein>
    <recommendedName>
        <fullName evidence="1">SpoVT-AbrB domain-containing protein</fullName>
    </recommendedName>
</protein>
<keyword evidence="3" id="KW-1185">Reference proteome</keyword>
<dbReference type="InterPro" id="IPR007159">
    <property type="entry name" value="SpoVT-AbrB_dom"/>
</dbReference>
<dbReference type="GO" id="GO:0003677">
    <property type="term" value="F:DNA binding"/>
    <property type="evidence" value="ECO:0007669"/>
    <property type="project" value="InterPro"/>
</dbReference>
<sequence>MSNKSIKTIKIDRSEPLEMDNRGRVTIPANIRDKHGINPTNDNTIWLEVTIEEAEIQYDNEEGSAE</sequence>
<reference evidence="2 3" key="1">
    <citation type="submission" date="2018-06" db="EMBL/GenBank/DDBJ databases">
        <title>Halonotius sp. F13-13 a new haloarchaeeon isolated from a solar saltern from Isla Cristina, Huelva, Spain.</title>
        <authorList>
            <person name="Duran-Viseras A."/>
            <person name="Sanchez-Porro C."/>
            <person name="Ventosa A."/>
        </authorList>
    </citation>
    <scope>NUCLEOTIDE SEQUENCE [LARGE SCALE GENOMIC DNA]</scope>
    <source>
        <strain evidence="2 3">CECT 7525</strain>
    </source>
</reference>
<evidence type="ECO:0000259" key="1">
    <source>
        <dbReference type="PROSITE" id="PS51740"/>
    </source>
</evidence>